<dbReference type="PANTHER" id="PTHR12419:SF7">
    <property type="entry name" value="OTU DOMAIN-CONTAINING PROTEIN 3"/>
    <property type="match status" value="1"/>
</dbReference>
<sequence>MARTQRRAPREAATRAKRRHAPMDCDPDREDEDLAAQLRSMGLYAADTRGDGNCLFRALSDQLYGTPQYHAELRRATCDQLEKHPSLYAGFVDSASSLDAYVRTMRTLGTYGGHLELSAFAHAMLKPIRIVQPGLVFVVACDDNSPSARATRARRERARAKALAQGPPTEAPTSGTRRSRRTAAPAALPPECVGPLHLAWEHYSSLRRLDGPHTGHPCIPTVEEEATNKEEDENPECLIHRSVPGHSSRTVRLLLRRLGDWEAVVEELLRRDAERDARSSSSASSSPISSTSSTSSMSIPPTRTRTRHSARRPIRARHVQRDRESDSPHTPELKQLTI</sequence>
<keyword evidence="3" id="KW-0378">Hydrolase</keyword>
<feature type="region of interest" description="Disordered" evidence="1">
    <location>
        <begin position="1"/>
        <end position="30"/>
    </location>
</feature>
<evidence type="ECO:0000256" key="1">
    <source>
        <dbReference type="SAM" id="MobiDB-lite"/>
    </source>
</evidence>
<dbReference type="Proteomes" id="UP001214415">
    <property type="component" value="Chromosome 4"/>
</dbReference>
<dbReference type="EC" id="3.4.19.12" evidence="3"/>
<feature type="region of interest" description="Disordered" evidence="1">
    <location>
        <begin position="271"/>
        <end position="338"/>
    </location>
</feature>
<dbReference type="PROSITE" id="PS50802">
    <property type="entry name" value="OTU"/>
    <property type="match status" value="1"/>
</dbReference>
<dbReference type="SUPFAM" id="SSF54001">
    <property type="entry name" value="Cysteine proteinases"/>
    <property type="match status" value="1"/>
</dbReference>
<feature type="compositionally biased region" description="Low complexity" evidence="1">
    <location>
        <begin position="171"/>
        <end position="188"/>
    </location>
</feature>
<protein>
    <submittedName>
        <fullName evidence="3">Ubiquitinyl hydrolase 1</fullName>
        <ecNumber evidence="3">3.4.19.12</ecNumber>
    </submittedName>
</protein>
<dbReference type="InterPro" id="IPR050704">
    <property type="entry name" value="Peptidase_C85-like"/>
</dbReference>
<gene>
    <name evidence="3" type="ORF">MEQU1_002208</name>
</gene>
<keyword evidence="4" id="KW-1185">Reference proteome</keyword>
<evidence type="ECO:0000259" key="2">
    <source>
        <dbReference type="PROSITE" id="PS50802"/>
    </source>
</evidence>
<feature type="region of interest" description="Disordered" evidence="1">
    <location>
        <begin position="148"/>
        <end position="188"/>
    </location>
</feature>
<dbReference type="CDD" id="cd22756">
    <property type="entry name" value="OTU_OTUD3-like"/>
    <property type="match status" value="1"/>
</dbReference>
<dbReference type="InterPro" id="IPR003323">
    <property type="entry name" value="OTU_dom"/>
</dbReference>
<dbReference type="GO" id="GO:0004843">
    <property type="term" value="F:cysteine-type deubiquitinase activity"/>
    <property type="evidence" value="ECO:0007669"/>
    <property type="project" value="UniProtKB-EC"/>
</dbReference>
<dbReference type="EMBL" id="CP119903">
    <property type="protein sequence ID" value="WFD23516.1"/>
    <property type="molecule type" value="Genomic_DNA"/>
</dbReference>
<feature type="domain" description="OTU" evidence="2">
    <location>
        <begin position="43"/>
        <end position="209"/>
    </location>
</feature>
<evidence type="ECO:0000313" key="3">
    <source>
        <dbReference type="EMBL" id="WFD23516.1"/>
    </source>
</evidence>
<dbReference type="InterPro" id="IPR038765">
    <property type="entry name" value="Papain-like_cys_pep_sf"/>
</dbReference>
<accession>A0AAF0EFB9</accession>
<reference evidence="3" key="1">
    <citation type="submission" date="2023-03" db="EMBL/GenBank/DDBJ databases">
        <title>Mating type loci evolution in Malassezia.</title>
        <authorList>
            <person name="Coelho M.A."/>
        </authorList>
    </citation>
    <scope>NUCLEOTIDE SEQUENCE</scope>
    <source>
        <strain evidence="3">CBS 12830</strain>
    </source>
</reference>
<dbReference type="Pfam" id="PF02338">
    <property type="entry name" value="OTU"/>
    <property type="match status" value="1"/>
</dbReference>
<evidence type="ECO:0000313" key="4">
    <source>
        <dbReference type="Proteomes" id="UP001214415"/>
    </source>
</evidence>
<name>A0AAF0EFB9_9BASI</name>
<organism evidence="3 4">
    <name type="scientific">Malassezia equina</name>
    <dbReference type="NCBI Taxonomy" id="1381935"/>
    <lineage>
        <taxon>Eukaryota</taxon>
        <taxon>Fungi</taxon>
        <taxon>Dikarya</taxon>
        <taxon>Basidiomycota</taxon>
        <taxon>Ustilaginomycotina</taxon>
        <taxon>Malasseziomycetes</taxon>
        <taxon>Malasseziales</taxon>
        <taxon>Malasseziaceae</taxon>
        <taxon>Malassezia</taxon>
    </lineage>
</organism>
<feature type="compositionally biased region" description="Basic residues" evidence="1">
    <location>
        <begin position="304"/>
        <end position="318"/>
    </location>
</feature>
<feature type="compositionally biased region" description="Basic residues" evidence="1">
    <location>
        <begin position="151"/>
        <end position="160"/>
    </location>
</feature>
<dbReference type="PANTHER" id="PTHR12419">
    <property type="entry name" value="OTU DOMAIN CONTAINING PROTEIN"/>
    <property type="match status" value="1"/>
</dbReference>
<dbReference type="AlphaFoldDB" id="A0AAF0EFB9"/>
<dbReference type="Gene3D" id="3.90.70.80">
    <property type="match status" value="1"/>
</dbReference>
<proteinExistence type="predicted"/>
<feature type="compositionally biased region" description="Low complexity" evidence="1">
    <location>
        <begin position="279"/>
        <end position="303"/>
    </location>
</feature>
<dbReference type="GO" id="GO:0016579">
    <property type="term" value="P:protein deubiquitination"/>
    <property type="evidence" value="ECO:0007669"/>
    <property type="project" value="TreeGrafter"/>
</dbReference>
<feature type="compositionally biased region" description="Basic and acidic residues" evidence="1">
    <location>
        <begin position="319"/>
        <end position="332"/>
    </location>
</feature>